<keyword evidence="1" id="KW-0472">Membrane</keyword>
<feature type="transmembrane region" description="Helical" evidence="1">
    <location>
        <begin position="59"/>
        <end position="76"/>
    </location>
</feature>
<comment type="caution">
    <text evidence="2">The sequence shown here is derived from an EMBL/GenBank/DDBJ whole genome shotgun (WGS) entry which is preliminary data.</text>
</comment>
<name>A0A1G2QV78_9BACT</name>
<proteinExistence type="predicted"/>
<evidence type="ECO:0000313" key="3">
    <source>
        <dbReference type="Proteomes" id="UP000178170"/>
    </source>
</evidence>
<evidence type="ECO:0000313" key="2">
    <source>
        <dbReference type="EMBL" id="OHA64337.1"/>
    </source>
</evidence>
<dbReference type="Proteomes" id="UP000178170">
    <property type="component" value="Unassembled WGS sequence"/>
</dbReference>
<keyword evidence="1" id="KW-0812">Transmembrane</keyword>
<gene>
    <name evidence="2" type="ORF">A2843_02565</name>
</gene>
<reference evidence="2 3" key="1">
    <citation type="journal article" date="2016" name="Nat. Commun.">
        <title>Thousands of microbial genomes shed light on interconnected biogeochemical processes in an aquifer system.</title>
        <authorList>
            <person name="Anantharaman K."/>
            <person name="Brown C.T."/>
            <person name="Hug L.A."/>
            <person name="Sharon I."/>
            <person name="Castelle C.J."/>
            <person name="Probst A.J."/>
            <person name="Thomas B.C."/>
            <person name="Singh A."/>
            <person name="Wilkins M.J."/>
            <person name="Karaoz U."/>
            <person name="Brodie E.L."/>
            <person name="Williams K.H."/>
            <person name="Hubbard S.S."/>
            <person name="Banfield J.F."/>
        </authorList>
    </citation>
    <scope>NUCLEOTIDE SEQUENCE [LARGE SCALE GENOMIC DNA]</scope>
</reference>
<dbReference type="AlphaFoldDB" id="A0A1G2QV78"/>
<sequence>MAFWDWINENYEHTGERFGYAKRITVGIIIFLLVPMLIYFFITWNPTIGMDEDGEPVKLGVYAVIGLYWLGAYFAYKSHERKVKLNHLLDKLLDEDEAKHLFEVAKRRRQIIKEENYISLEEGDKRGKWFGL</sequence>
<keyword evidence="1" id="KW-1133">Transmembrane helix</keyword>
<dbReference type="EMBL" id="MHTS01000017">
    <property type="protein sequence ID" value="OHA64337.1"/>
    <property type="molecule type" value="Genomic_DNA"/>
</dbReference>
<feature type="transmembrane region" description="Helical" evidence="1">
    <location>
        <begin position="24"/>
        <end position="44"/>
    </location>
</feature>
<evidence type="ECO:0000256" key="1">
    <source>
        <dbReference type="SAM" id="Phobius"/>
    </source>
</evidence>
<protein>
    <submittedName>
        <fullName evidence="2">Uncharacterized protein</fullName>
    </submittedName>
</protein>
<organism evidence="2 3">
    <name type="scientific">Candidatus Wildermuthbacteria bacterium RIFCSPHIGHO2_01_FULL_48_27b</name>
    <dbReference type="NCBI Taxonomy" id="1802447"/>
    <lineage>
        <taxon>Bacteria</taxon>
        <taxon>Candidatus Wildermuthiibacteriota</taxon>
    </lineage>
</organism>
<accession>A0A1G2QV78</accession>